<keyword evidence="2" id="KW-1185">Reference proteome</keyword>
<dbReference type="AlphaFoldDB" id="A0A7N0T3M7"/>
<evidence type="ECO:0000313" key="1">
    <source>
        <dbReference type="EnsemblPlants" id="Kaladp0021s0031.1.v1.1"/>
    </source>
</evidence>
<dbReference type="Proteomes" id="UP000594263">
    <property type="component" value="Unplaced"/>
</dbReference>
<evidence type="ECO:0000313" key="2">
    <source>
        <dbReference type="Proteomes" id="UP000594263"/>
    </source>
</evidence>
<reference evidence="1" key="1">
    <citation type="submission" date="2021-01" db="UniProtKB">
        <authorList>
            <consortium name="EnsemblPlants"/>
        </authorList>
    </citation>
    <scope>IDENTIFICATION</scope>
</reference>
<name>A0A7N0T3M7_KALFE</name>
<dbReference type="EnsemblPlants" id="Kaladp0021s0031.1.v1.1">
    <property type="protein sequence ID" value="Kaladp0021s0031.1.v1.1"/>
    <property type="gene ID" value="Kaladp0021s0031.v1.1"/>
</dbReference>
<protein>
    <submittedName>
        <fullName evidence="1">Uncharacterized protein</fullName>
    </submittedName>
</protein>
<proteinExistence type="predicted"/>
<sequence length="82" mass="9262">MDLVGYPQIDWQPISNIISMPARNRRALPKPEVGDSIHLLIDIVKNHIETCLKKHLSMAETVECMWSVHGTPSPVTSICELR</sequence>
<dbReference type="Gramene" id="Kaladp0021s0031.1.v1.1">
    <property type="protein sequence ID" value="Kaladp0021s0031.1.v1.1"/>
    <property type="gene ID" value="Kaladp0021s0031.v1.1"/>
</dbReference>
<accession>A0A7N0T3M7</accession>
<organism evidence="1 2">
    <name type="scientific">Kalanchoe fedtschenkoi</name>
    <name type="common">Lavender scallops</name>
    <name type="synonym">South American air plant</name>
    <dbReference type="NCBI Taxonomy" id="63787"/>
    <lineage>
        <taxon>Eukaryota</taxon>
        <taxon>Viridiplantae</taxon>
        <taxon>Streptophyta</taxon>
        <taxon>Embryophyta</taxon>
        <taxon>Tracheophyta</taxon>
        <taxon>Spermatophyta</taxon>
        <taxon>Magnoliopsida</taxon>
        <taxon>eudicotyledons</taxon>
        <taxon>Gunneridae</taxon>
        <taxon>Pentapetalae</taxon>
        <taxon>Saxifragales</taxon>
        <taxon>Crassulaceae</taxon>
        <taxon>Kalanchoe</taxon>
    </lineage>
</organism>